<organism evidence="1">
    <name type="scientific">Candidatus Electrothrix aestuarii</name>
    <dbReference type="NCBI Taxonomy" id="3062594"/>
    <lineage>
        <taxon>Bacteria</taxon>
        <taxon>Pseudomonadati</taxon>
        <taxon>Thermodesulfobacteriota</taxon>
        <taxon>Desulfobulbia</taxon>
        <taxon>Desulfobulbales</taxon>
        <taxon>Desulfobulbaceae</taxon>
        <taxon>Candidatus Electrothrix</taxon>
    </lineage>
</organism>
<dbReference type="EMBL" id="CP159373">
    <property type="protein sequence ID" value="XCN73596.1"/>
    <property type="molecule type" value="Genomic_DNA"/>
</dbReference>
<gene>
    <name evidence="1" type="ORF">Q3M24_02250</name>
</gene>
<name>A0AAU8LWI3_9BACT</name>
<evidence type="ECO:0000313" key="1">
    <source>
        <dbReference type="EMBL" id="XCN73596.1"/>
    </source>
</evidence>
<protein>
    <submittedName>
        <fullName evidence="1">Uncharacterized protein</fullName>
    </submittedName>
</protein>
<dbReference type="AlphaFoldDB" id="A0AAU8LWI3"/>
<dbReference type="KEGG" id="eaj:Q3M24_02250"/>
<reference evidence="1" key="1">
    <citation type="journal article" date="2024" name="Syst. Appl. Microbiol.">
        <title>First single-strain enrichments of Electrothrix cable bacteria, description of E. aestuarii sp. nov. and E. rattekaaiensis sp. nov., and proposal of a cable bacteria taxonomy following the rules of the SeqCode.</title>
        <authorList>
            <person name="Plum-Jensen L.E."/>
            <person name="Schramm A."/>
            <person name="Marshall I.P.G."/>
        </authorList>
    </citation>
    <scope>NUCLEOTIDE SEQUENCE</scope>
    <source>
        <strain evidence="1">Rat1</strain>
    </source>
</reference>
<reference evidence="1" key="2">
    <citation type="submission" date="2024-06" db="EMBL/GenBank/DDBJ databases">
        <authorList>
            <person name="Plum-Jensen L.E."/>
            <person name="Schramm A."/>
            <person name="Marshall I.P.G."/>
        </authorList>
    </citation>
    <scope>NUCLEOTIDE SEQUENCE</scope>
    <source>
        <strain evidence="1">Rat1</strain>
    </source>
</reference>
<accession>A0AAU8LWI3</accession>
<proteinExistence type="predicted"/>
<sequence length="158" mass="17637">MSSFKGKMKKCRLPIILLVLGLFTSPLIYKAWVKHQAKTKEAVARETGLQLPSGVEVQAAQVQLFSLADGINYDWLLSGSTSLIPWARSVGRNETQYGTGWKKIKTFQQICPFINAAFEEVSLHSVWRIIGALPDKKATCFLYLAEDEKTGLLSTFNP</sequence>